<dbReference type="EnsemblPlants" id="OMERI07G11610.3">
    <property type="protein sequence ID" value="OMERI07G11610.3"/>
    <property type="gene ID" value="OMERI07G11610"/>
</dbReference>
<organism evidence="1">
    <name type="scientific">Oryza meridionalis</name>
    <dbReference type="NCBI Taxonomy" id="40149"/>
    <lineage>
        <taxon>Eukaryota</taxon>
        <taxon>Viridiplantae</taxon>
        <taxon>Streptophyta</taxon>
        <taxon>Embryophyta</taxon>
        <taxon>Tracheophyta</taxon>
        <taxon>Spermatophyta</taxon>
        <taxon>Magnoliopsida</taxon>
        <taxon>Liliopsida</taxon>
        <taxon>Poales</taxon>
        <taxon>Poaceae</taxon>
        <taxon>BOP clade</taxon>
        <taxon>Oryzoideae</taxon>
        <taxon>Oryzeae</taxon>
        <taxon>Oryzinae</taxon>
        <taxon>Oryza</taxon>
    </lineage>
</organism>
<protein>
    <submittedName>
        <fullName evidence="1">Uncharacterized protein</fullName>
    </submittedName>
</protein>
<keyword evidence="2" id="KW-1185">Reference proteome</keyword>
<dbReference type="HOGENOM" id="CLU_2593859_0_0_1"/>
<evidence type="ECO:0000313" key="1">
    <source>
        <dbReference type="EnsemblPlants" id="OMERI07G11610.3"/>
    </source>
</evidence>
<sequence length="80" mass="9063">MSKIKNGLLLTESRRMLDALKTLDDRCVGVVKEGEPLHRTNGSLHPPHPWYRTIETFTQLQFRSASTRLSGIDTEVVVTN</sequence>
<evidence type="ECO:0000313" key="2">
    <source>
        <dbReference type="Proteomes" id="UP000008021"/>
    </source>
</evidence>
<reference evidence="1" key="1">
    <citation type="submission" date="2015-04" db="UniProtKB">
        <authorList>
            <consortium name="EnsemblPlants"/>
        </authorList>
    </citation>
    <scope>IDENTIFICATION</scope>
</reference>
<reference evidence="1" key="2">
    <citation type="submission" date="2018-05" db="EMBL/GenBank/DDBJ databases">
        <title>OmerRS3 (Oryza meridionalis Reference Sequence Version 3).</title>
        <authorList>
            <person name="Zhang J."/>
            <person name="Kudrna D."/>
            <person name="Lee S."/>
            <person name="Talag J."/>
            <person name="Welchert J."/>
            <person name="Wing R.A."/>
        </authorList>
    </citation>
    <scope>NUCLEOTIDE SEQUENCE [LARGE SCALE GENOMIC DNA]</scope>
    <source>
        <strain evidence="1">cv. OR44</strain>
    </source>
</reference>
<name>A0A0E0EBE8_9ORYZ</name>
<proteinExistence type="predicted"/>
<accession>A0A0E0EBE8</accession>
<dbReference type="AlphaFoldDB" id="A0A0E0EBE8"/>
<dbReference type="Gramene" id="OMERI07G11610.3">
    <property type="protein sequence ID" value="OMERI07G11610.3"/>
    <property type="gene ID" value="OMERI07G11610"/>
</dbReference>
<dbReference type="Proteomes" id="UP000008021">
    <property type="component" value="Chromosome 7"/>
</dbReference>